<dbReference type="Gene3D" id="2.120.10.70">
    <property type="entry name" value="Fucose-specific lectin"/>
    <property type="match status" value="1"/>
</dbReference>
<name>A0ABR1Z3P4_9PEZI</name>
<evidence type="ECO:0000313" key="3">
    <source>
        <dbReference type="EMBL" id="KAK8246807.1"/>
    </source>
</evidence>
<sequence>MASTDKKPAATSAINERYSTLEVDHSSDLPEATGKSFDRAAYKNDGSNAPEVVQSSQPPSMLSPGAAASQSDPRYSYASTPGQSTGAPSDARFSYASTPYAPLATSSPPANGPPTALEQGDAGMKSAFDHPRAKRKICGIPRRTFLLCLGIVLVFIVAAAVGGGVGGVLGSRHASDSSDSNDGETGSGSGNSSVQTTTRLMTGSNLAAINYTDGSGVQRHRVYYQTASLDLAAAEWDGTSGNWSSAQIVSLGSGNDVQAKNGTPIAAYVFWRANGQHSFHLSFLDPSNLVRAYISSISSPTNWTLSSADSLVHATPDSSLAAYGTGCSICLDGAHFLLYQDNSSAINVLAMQNISSTSSSFTYNNEKSASYNAPLTILPSGSGAAVPGSALATVPIFPVQGNEPKAAVYANVAGLQEIYFIPSDSPQWQPLSSISSSSSASAALSPTAGIAAFARDVNDTLEIAVLTSKSGGGVAATYWDGAAASWGRTASVQGMSGVDQNSVLVASQAGRVYGYANGQLVEWKFNGGPGQDNAAGADKWERVGVVPVQ</sequence>
<comment type="caution">
    <text evidence="3">The sequence shown here is derived from an EMBL/GenBank/DDBJ whole genome shotgun (WGS) entry which is preliminary data.</text>
</comment>
<accession>A0ABR1Z3P4</accession>
<gene>
    <name evidence="3" type="ORF">HDK90DRAFT_521399</name>
</gene>
<reference evidence="3 4" key="1">
    <citation type="submission" date="2024-04" db="EMBL/GenBank/DDBJ databases">
        <title>Phyllosticta paracitricarpa is synonymous to the EU quarantine fungus P. citricarpa based on phylogenomic analyses.</title>
        <authorList>
            <consortium name="Lawrence Berkeley National Laboratory"/>
            <person name="Van Ingen-Buijs V.A."/>
            <person name="Van Westerhoven A.C."/>
            <person name="Haridas S."/>
            <person name="Skiadas P."/>
            <person name="Martin F."/>
            <person name="Groenewald J.Z."/>
            <person name="Crous P.W."/>
            <person name="Seidl M.F."/>
        </authorList>
    </citation>
    <scope>NUCLEOTIDE SEQUENCE [LARGE SCALE GENOMIC DNA]</scope>
    <source>
        <strain evidence="3 4">CBS 123374</strain>
    </source>
</reference>
<organism evidence="3 4">
    <name type="scientific">Phyllosticta capitalensis</name>
    <dbReference type="NCBI Taxonomy" id="121624"/>
    <lineage>
        <taxon>Eukaryota</taxon>
        <taxon>Fungi</taxon>
        <taxon>Dikarya</taxon>
        <taxon>Ascomycota</taxon>
        <taxon>Pezizomycotina</taxon>
        <taxon>Dothideomycetes</taxon>
        <taxon>Dothideomycetes incertae sedis</taxon>
        <taxon>Botryosphaeriales</taxon>
        <taxon>Phyllostictaceae</taxon>
        <taxon>Phyllosticta</taxon>
    </lineage>
</organism>
<evidence type="ECO:0000313" key="4">
    <source>
        <dbReference type="Proteomes" id="UP001492380"/>
    </source>
</evidence>
<proteinExistence type="predicted"/>
<keyword evidence="2" id="KW-0812">Transmembrane</keyword>
<keyword evidence="2" id="KW-1133">Transmembrane helix</keyword>
<dbReference type="EMBL" id="JBBWRZ010000001">
    <property type="protein sequence ID" value="KAK8246807.1"/>
    <property type="molecule type" value="Genomic_DNA"/>
</dbReference>
<keyword evidence="2" id="KW-0472">Membrane</keyword>
<protein>
    <recommendedName>
        <fullName evidence="5">Fucose-specific lectin</fullName>
    </recommendedName>
</protein>
<evidence type="ECO:0000256" key="2">
    <source>
        <dbReference type="SAM" id="Phobius"/>
    </source>
</evidence>
<feature type="region of interest" description="Disordered" evidence="1">
    <location>
        <begin position="171"/>
        <end position="196"/>
    </location>
</feature>
<feature type="compositionally biased region" description="Polar residues" evidence="1">
    <location>
        <begin position="68"/>
        <end position="87"/>
    </location>
</feature>
<feature type="region of interest" description="Disordered" evidence="1">
    <location>
        <begin position="1"/>
        <end position="122"/>
    </location>
</feature>
<dbReference type="Proteomes" id="UP001492380">
    <property type="component" value="Unassembled WGS sequence"/>
</dbReference>
<feature type="transmembrane region" description="Helical" evidence="2">
    <location>
        <begin position="144"/>
        <end position="169"/>
    </location>
</feature>
<evidence type="ECO:0008006" key="5">
    <source>
        <dbReference type="Google" id="ProtNLM"/>
    </source>
</evidence>
<evidence type="ECO:0000256" key="1">
    <source>
        <dbReference type="SAM" id="MobiDB-lite"/>
    </source>
</evidence>
<keyword evidence="4" id="KW-1185">Reference proteome</keyword>
<dbReference type="SUPFAM" id="SSF89372">
    <property type="entry name" value="Fucose-specific lectin"/>
    <property type="match status" value="1"/>
</dbReference>
<feature type="compositionally biased region" description="Polar residues" evidence="1">
    <location>
        <begin position="177"/>
        <end position="196"/>
    </location>
</feature>